<reference evidence="1 2" key="1">
    <citation type="journal article" date="2024" name="bioRxiv">
        <title>A reference genome for Trichogramma kaykai: A tiny desert-dwelling parasitoid wasp with competing sex-ratio distorters.</title>
        <authorList>
            <person name="Culotta J."/>
            <person name="Lindsey A.R."/>
        </authorList>
    </citation>
    <scope>NUCLEOTIDE SEQUENCE [LARGE SCALE GENOMIC DNA]</scope>
    <source>
        <strain evidence="1 2">KSX58</strain>
    </source>
</reference>
<comment type="caution">
    <text evidence="1">The sequence shown here is derived from an EMBL/GenBank/DDBJ whole genome shotgun (WGS) entry which is preliminary data.</text>
</comment>
<organism evidence="1 2">
    <name type="scientific">Trichogramma kaykai</name>
    <dbReference type="NCBI Taxonomy" id="54128"/>
    <lineage>
        <taxon>Eukaryota</taxon>
        <taxon>Metazoa</taxon>
        <taxon>Ecdysozoa</taxon>
        <taxon>Arthropoda</taxon>
        <taxon>Hexapoda</taxon>
        <taxon>Insecta</taxon>
        <taxon>Pterygota</taxon>
        <taxon>Neoptera</taxon>
        <taxon>Endopterygota</taxon>
        <taxon>Hymenoptera</taxon>
        <taxon>Apocrita</taxon>
        <taxon>Proctotrupomorpha</taxon>
        <taxon>Chalcidoidea</taxon>
        <taxon>Trichogrammatidae</taxon>
        <taxon>Trichogramma</taxon>
    </lineage>
</organism>
<proteinExistence type="predicted"/>
<evidence type="ECO:0000313" key="2">
    <source>
        <dbReference type="Proteomes" id="UP001627154"/>
    </source>
</evidence>
<protein>
    <submittedName>
        <fullName evidence="1">Uncharacterized protein</fullName>
    </submittedName>
</protein>
<dbReference type="Proteomes" id="UP001627154">
    <property type="component" value="Unassembled WGS sequence"/>
</dbReference>
<name>A0ABD2WLV1_9HYME</name>
<accession>A0ABD2WLV1</accession>
<dbReference type="AlphaFoldDB" id="A0ABD2WLV1"/>
<evidence type="ECO:0000313" key="1">
    <source>
        <dbReference type="EMBL" id="KAL3394003.1"/>
    </source>
</evidence>
<gene>
    <name evidence="1" type="ORF">TKK_011677</name>
</gene>
<dbReference type="EMBL" id="JBJJXI010000094">
    <property type="protein sequence ID" value="KAL3394003.1"/>
    <property type="molecule type" value="Genomic_DNA"/>
</dbReference>
<sequence>MLNQNSKFLLRSHFPDHLEDSQDQFTKNHVFSAGEDRQYSSSGYVACVYCAAHFMARAMCIEARAQVQRCSLATAQSAAHPFYVQSAFWVAVSAGSAACRLPYPRISRATAPKVEGARSIDIDPTGHLIEPLASINARTDCLGNCARVEAANKSAILGISLCRGEWNKKEKKRKKRPLQAARQGGWCASWRCKMYCAFLTKKIYTDKKKIPTEIHDSALMPVWACKKRSRARMCIRTNSNLAARAISQIPTSYSADPSPIRSLLSIGILYNFSSNQLRYVICGPRLKHIADNNFLPPTLWSFYFSLLV</sequence>
<keyword evidence="2" id="KW-1185">Reference proteome</keyword>